<accession>A0ABT5VG90</accession>
<comment type="subcellular location">
    <subcellularLocation>
        <location evidence="4">Cell membrane</location>
    </subcellularLocation>
    <subcellularLocation>
        <location evidence="1">Membrane</location>
        <topology evidence="1">Multi-pass membrane protein</topology>
    </subcellularLocation>
</comment>
<dbReference type="InterPro" id="IPR004995">
    <property type="entry name" value="Spore_Ger"/>
</dbReference>
<dbReference type="RefSeq" id="WP_275119082.1">
    <property type="nucleotide sequence ID" value="NZ_JAOTPO010000009.1"/>
</dbReference>
<protein>
    <submittedName>
        <fullName evidence="6">Spore germination protein</fullName>
    </submittedName>
</protein>
<evidence type="ECO:0000256" key="5">
    <source>
        <dbReference type="SAM" id="Phobius"/>
    </source>
</evidence>
<evidence type="ECO:0000313" key="6">
    <source>
        <dbReference type="EMBL" id="MDE5414470.1"/>
    </source>
</evidence>
<dbReference type="Proteomes" id="UP001148125">
    <property type="component" value="Unassembled WGS sequence"/>
</dbReference>
<keyword evidence="3 4" id="KW-0472">Membrane</keyword>
<feature type="transmembrane region" description="Helical" evidence="5">
    <location>
        <begin position="352"/>
        <end position="370"/>
    </location>
</feature>
<comment type="similarity">
    <text evidence="2 4">Belongs to the GerABKA family.</text>
</comment>
<feature type="transmembrane region" description="Helical" evidence="5">
    <location>
        <begin position="391"/>
        <end position="421"/>
    </location>
</feature>
<evidence type="ECO:0000313" key="7">
    <source>
        <dbReference type="Proteomes" id="UP001148125"/>
    </source>
</evidence>
<evidence type="ECO:0000256" key="2">
    <source>
        <dbReference type="ARBA" id="ARBA00005278"/>
    </source>
</evidence>
<evidence type="ECO:0000256" key="1">
    <source>
        <dbReference type="ARBA" id="ARBA00004141"/>
    </source>
</evidence>
<keyword evidence="5" id="KW-0812">Transmembrane</keyword>
<comment type="caution">
    <text evidence="6">The sequence shown here is derived from an EMBL/GenBank/DDBJ whole genome shotgun (WGS) entry which is preliminary data.</text>
</comment>
<evidence type="ECO:0000256" key="4">
    <source>
        <dbReference type="PIRNR" id="PIRNR005690"/>
    </source>
</evidence>
<dbReference type="PANTHER" id="PTHR22550:SF5">
    <property type="entry name" value="LEUCINE ZIPPER PROTEIN 4"/>
    <property type="match status" value="1"/>
</dbReference>
<dbReference type="InterPro" id="IPR050768">
    <property type="entry name" value="UPF0353/GerABKA_families"/>
</dbReference>
<gene>
    <name evidence="6" type="ORF">N7Z68_13910</name>
</gene>
<dbReference type="Pfam" id="PF03323">
    <property type="entry name" value="GerA"/>
    <property type="match status" value="1"/>
</dbReference>
<sequence>MGLFSFLKKVRRSQKNVEPKSSNVQLEKRPIEKSLYKNVQYIKSTLGNAPDLVIREVIIRETNLKGAILFIDGIVDENLLNEFFLTPLLQTDEEIETLDQLEQTALQLLPISRVKDLNILIKELLSGNSIFLLEGQTEAIKLAISAWEMRSIDEPETEATVRGPREGFNETLGVSLTLIRRKIVNPNLRFEVITVGAATNTKVCLVYIHDLASPRLVKEIKKRINKIEHDTILESGYIEEFIEDDPSSIFPTIGNTEKPDKLAAKILEGRIGILVDGTPIALTIPYLFVEAFQTAEDYYSRQYYSSLVRIIRFLSFGISINFPALYVATQNFHKEMIPTELLASIAAAREGVPFPLVMELVMMLIVFEILREAGVRMPQAIGQAMSIVGALILGDAAVQAGVVGTPTIIIIGITGITSFVVTPLSDSSAILRFLFIVPASIIGLYGLILANLVLLVHLSSIKSAGIPYLSPISPAVFNDWRDVFIRLHPNFYKDTRAKSIPLQKDPKKYRFEPEDEQL</sequence>
<keyword evidence="7" id="KW-1185">Reference proteome</keyword>
<feature type="transmembrane region" description="Helical" evidence="5">
    <location>
        <begin position="433"/>
        <end position="456"/>
    </location>
</feature>
<proteinExistence type="inferred from homology"/>
<dbReference type="EMBL" id="JAOTPO010000009">
    <property type="protein sequence ID" value="MDE5414470.1"/>
    <property type="molecule type" value="Genomic_DNA"/>
</dbReference>
<name>A0ABT5VG90_9BACI</name>
<keyword evidence="5" id="KW-1133">Transmembrane helix</keyword>
<evidence type="ECO:0000256" key="3">
    <source>
        <dbReference type="ARBA" id="ARBA00023136"/>
    </source>
</evidence>
<feature type="transmembrane region" description="Helical" evidence="5">
    <location>
        <begin position="310"/>
        <end position="332"/>
    </location>
</feature>
<reference evidence="6" key="1">
    <citation type="submission" date="2024-05" db="EMBL/GenBank/DDBJ databases">
        <title>Alkalihalobacillus sp. strain MEB203 novel alkaliphilic bacterium from Lonar Lake, India.</title>
        <authorList>
            <person name="Joshi A."/>
            <person name="Thite S."/>
            <person name="Mengade P."/>
        </authorList>
    </citation>
    <scope>NUCLEOTIDE SEQUENCE</scope>
    <source>
        <strain evidence="6">MEB 203</strain>
    </source>
</reference>
<dbReference type="PANTHER" id="PTHR22550">
    <property type="entry name" value="SPORE GERMINATION PROTEIN"/>
    <property type="match status" value="1"/>
</dbReference>
<dbReference type="PIRSF" id="PIRSF005690">
    <property type="entry name" value="GerBA"/>
    <property type="match status" value="1"/>
</dbReference>
<organism evidence="6 7">
    <name type="scientific">Alkalihalobacterium chitinilyticum</name>
    <dbReference type="NCBI Taxonomy" id="2980103"/>
    <lineage>
        <taxon>Bacteria</taxon>
        <taxon>Bacillati</taxon>
        <taxon>Bacillota</taxon>
        <taxon>Bacilli</taxon>
        <taxon>Bacillales</taxon>
        <taxon>Bacillaceae</taxon>
        <taxon>Alkalihalobacterium</taxon>
    </lineage>
</organism>